<proteinExistence type="predicted"/>
<gene>
    <name evidence="2" type="ORF">PACLA_8A069534</name>
</gene>
<reference evidence="2" key="1">
    <citation type="submission" date="2020-04" db="EMBL/GenBank/DDBJ databases">
        <authorList>
            <person name="Alioto T."/>
            <person name="Alioto T."/>
            <person name="Gomez Garrido J."/>
        </authorList>
    </citation>
    <scope>NUCLEOTIDE SEQUENCE</scope>
    <source>
        <strain evidence="2">A484AB</strain>
    </source>
</reference>
<protein>
    <submittedName>
        <fullName evidence="2">Uncharacterized protein</fullName>
    </submittedName>
</protein>
<keyword evidence="3" id="KW-1185">Reference proteome</keyword>
<evidence type="ECO:0000313" key="3">
    <source>
        <dbReference type="Proteomes" id="UP001152795"/>
    </source>
</evidence>
<feature type="region of interest" description="Disordered" evidence="1">
    <location>
        <begin position="1"/>
        <end position="26"/>
    </location>
</feature>
<organism evidence="2 3">
    <name type="scientific">Paramuricea clavata</name>
    <name type="common">Red gorgonian</name>
    <name type="synonym">Violescent sea-whip</name>
    <dbReference type="NCBI Taxonomy" id="317549"/>
    <lineage>
        <taxon>Eukaryota</taxon>
        <taxon>Metazoa</taxon>
        <taxon>Cnidaria</taxon>
        <taxon>Anthozoa</taxon>
        <taxon>Octocorallia</taxon>
        <taxon>Malacalcyonacea</taxon>
        <taxon>Plexauridae</taxon>
        <taxon>Paramuricea</taxon>
    </lineage>
</organism>
<evidence type="ECO:0000313" key="2">
    <source>
        <dbReference type="EMBL" id="CAB3999648.1"/>
    </source>
</evidence>
<dbReference type="Proteomes" id="UP001152795">
    <property type="component" value="Unassembled WGS sequence"/>
</dbReference>
<accession>A0A6S7I5A5</accession>
<sequence length="79" mass="8543">MNNSPVTRNVPSNEKPVDPLGPPHWSSKFGDVNVQDIAIQISTSKDFEGKEAHWLKTNRALGDLFGVGRGGCTDIHSGI</sequence>
<evidence type="ECO:0000256" key="1">
    <source>
        <dbReference type="SAM" id="MobiDB-lite"/>
    </source>
</evidence>
<comment type="caution">
    <text evidence="2">The sequence shown here is derived from an EMBL/GenBank/DDBJ whole genome shotgun (WGS) entry which is preliminary data.</text>
</comment>
<dbReference type="EMBL" id="CACRXK020003638">
    <property type="protein sequence ID" value="CAB3999648.1"/>
    <property type="molecule type" value="Genomic_DNA"/>
</dbReference>
<dbReference type="AlphaFoldDB" id="A0A6S7I5A5"/>
<feature type="compositionally biased region" description="Polar residues" evidence="1">
    <location>
        <begin position="1"/>
        <end position="12"/>
    </location>
</feature>
<name>A0A6S7I5A5_PARCT</name>